<dbReference type="InterPro" id="IPR050206">
    <property type="entry name" value="FtsK/SpoIIIE/SftA"/>
</dbReference>
<keyword evidence="4" id="KW-0132">Cell division</keyword>
<gene>
    <name evidence="4" type="ordered locus">Mhun_1871</name>
</gene>
<dbReference type="RefSeq" id="WP_011448852.1">
    <property type="nucleotide sequence ID" value="NC_007796.1"/>
</dbReference>
<keyword evidence="5" id="KW-1185">Reference proteome</keyword>
<protein>
    <submittedName>
        <fullName evidence="4">Cell division protein FtsK/SpoIIIE</fullName>
    </submittedName>
</protein>
<dbReference type="HOGENOM" id="CLU_015451_0_0_2"/>
<dbReference type="GO" id="GO:0005524">
    <property type="term" value="F:ATP binding"/>
    <property type="evidence" value="ECO:0007669"/>
    <property type="project" value="UniProtKB-KW"/>
</dbReference>
<dbReference type="OrthoDB" id="241784at2157"/>
<dbReference type="AlphaFoldDB" id="Q2FM47"/>
<evidence type="ECO:0000313" key="4">
    <source>
        <dbReference type="EMBL" id="ABD41588.1"/>
    </source>
</evidence>
<keyword evidence="2" id="KW-0067">ATP-binding</keyword>
<keyword evidence="4" id="KW-0131">Cell cycle</keyword>
<dbReference type="Proteomes" id="UP000001941">
    <property type="component" value="Chromosome"/>
</dbReference>
<dbReference type="PANTHER" id="PTHR22683">
    <property type="entry name" value="SPORULATION PROTEIN RELATED"/>
    <property type="match status" value="1"/>
</dbReference>
<dbReference type="GeneID" id="3922081"/>
<accession>Q2FM47</accession>
<dbReference type="InParanoid" id="Q2FM47"/>
<name>Q2FM47_METHJ</name>
<organism evidence="4 5">
    <name type="scientific">Methanospirillum hungatei JF-1 (strain ATCC 27890 / DSM 864 / NBRC 100397 / JF-1)</name>
    <dbReference type="NCBI Taxonomy" id="323259"/>
    <lineage>
        <taxon>Archaea</taxon>
        <taxon>Methanobacteriati</taxon>
        <taxon>Methanobacteriota</taxon>
        <taxon>Stenosarchaea group</taxon>
        <taxon>Methanomicrobia</taxon>
        <taxon>Methanomicrobiales</taxon>
        <taxon>Methanospirillaceae</taxon>
        <taxon>Methanospirillum</taxon>
    </lineage>
</organism>
<dbReference type="EMBL" id="CP000254">
    <property type="protein sequence ID" value="ABD41588.1"/>
    <property type="molecule type" value="Genomic_DNA"/>
</dbReference>
<dbReference type="PANTHER" id="PTHR22683:SF1">
    <property type="entry name" value="TYPE VII SECRETION SYSTEM PROTEIN ESSC"/>
    <property type="match status" value="1"/>
</dbReference>
<feature type="domain" description="FtsK" evidence="3">
    <location>
        <begin position="420"/>
        <end position="611"/>
    </location>
</feature>
<reference evidence="5" key="1">
    <citation type="journal article" date="2016" name="Stand. Genomic Sci.">
        <title>Complete genome sequence of Methanospirillum hungatei type strain JF1.</title>
        <authorList>
            <person name="Gunsalus R.P."/>
            <person name="Cook L.E."/>
            <person name="Crable B."/>
            <person name="Rohlin L."/>
            <person name="McDonald E."/>
            <person name="Mouttaki H."/>
            <person name="Sieber J.R."/>
            <person name="Poweleit N."/>
            <person name="Zhou H."/>
            <person name="Lapidus A.L."/>
            <person name="Daligault H.E."/>
            <person name="Land M."/>
            <person name="Gilna P."/>
            <person name="Ivanova N."/>
            <person name="Kyrpides N."/>
            <person name="Culley D.E."/>
            <person name="McInerney M.J."/>
        </authorList>
    </citation>
    <scope>NUCLEOTIDE SEQUENCE [LARGE SCALE GENOMIC DNA]</scope>
    <source>
        <strain evidence="5">ATCC 27890 / DSM 864 / NBRC 100397 / JF-1</strain>
    </source>
</reference>
<dbReference type="InterPro" id="IPR027417">
    <property type="entry name" value="P-loop_NTPase"/>
</dbReference>
<evidence type="ECO:0000313" key="5">
    <source>
        <dbReference type="Proteomes" id="UP000001941"/>
    </source>
</evidence>
<dbReference type="STRING" id="323259.Mhun_1871"/>
<dbReference type="GO" id="GO:0003677">
    <property type="term" value="F:DNA binding"/>
    <property type="evidence" value="ECO:0007669"/>
    <property type="project" value="InterPro"/>
</dbReference>
<dbReference type="Pfam" id="PF01580">
    <property type="entry name" value="FtsK_SpoIIIE"/>
    <property type="match status" value="1"/>
</dbReference>
<evidence type="ECO:0000256" key="1">
    <source>
        <dbReference type="ARBA" id="ARBA00022741"/>
    </source>
</evidence>
<dbReference type="InterPro" id="IPR011604">
    <property type="entry name" value="PDDEXK-like_dom_sf"/>
</dbReference>
<dbReference type="eggNOG" id="arCOG00786">
    <property type="taxonomic scope" value="Archaea"/>
</dbReference>
<dbReference type="PROSITE" id="PS50901">
    <property type="entry name" value="FTSK"/>
    <property type="match status" value="1"/>
</dbReference>
<dbReference type="InterPro" id="IPR002543">
    <property type="entry name" value="FtsK_dom"/>
</dbReference>
<dbReference type="SUPFAM" id="SSF52540">
    <property type="entry name" value="P-loop containing nucleoside triphosphate hydrolases"/>
    <property type="match status" value="1"/>
</dbReference>
<dbReference type="EnsemblBacteria" id="ABD41588">
    <property type="protein sequence ID" value="ABD41588"/>
    <property type="gene ID" value="Mhun_1871"/>
</dbReference>
<dbReference type="Gene3D" id="3.40.50.300">
    <property type="entry name" value="P-loop containing nucleotide triphosphate hydrolases"/>
    <property type="match status" value="1"/>
</dbReference>
<sequence length="655" mass="72967">MQRLFVSELHLCQHCPRLFGYACRGEKDAWRVGQKGSGNLPGKRFHTFADQVFRHITQEKTSQHAFITALQSPDPDSAESIREFIKNEFFIPYLTKHAPRLSHEQIEAFAVACDRWIRYLRVFISPDGTGIEDPKKLISTIFHSSEYTMSSDFLCDDGEVVKISGRPDALLFDPGTQEPVVVEYKGRKESDPTQDLAQTSLYAWLVSRSIGITPRVDMLYLEDPVPLVRYDSSAIHTLIGNHASLITLARRIKEGHLPVPRCKDPDLCKMCPYTACDTDFEVIRPNTPQKQEEEVKPTDTRIPHDLSLGEAYLSRLVETLHLLSIPVLPAGFIFGPRFIRLKIIPDLSKRVTFSKIANRAVDIQLGLSLSFPPLIQAQSGYISCDVPHDTWQPCDVRSLIRDGKPSSRSVCPFPIGRRIDGSVMMGDLADPVMTSCLIGGTSGSGKSELIRSIVIGSTLMNPKNQVSFILIDPKRVTFTDFLSFPSLFMPVIMDPDMAITTLDACVREMEERYIHLEKTGFTNISKYNTRQPEPMTRRIIVIDEYADLIMNRVTKEALETAIQKIGQKGRAAGFHLILATQRPDARIITGVIKANLQLKIGLKVTSASNSRIILDESGAECLAGYGDMLIGGSVPIQRLQGALVSSGDFSACGKK</sequence>
<evidence type="ECO:0000256" key="2">
    <source>
        <dbReference type="ARBA" id="ARBA00022840"/>
    </source>
</evidence>
<dbReference type="KEGG" id="mhu:Mhun_1871"/>
<proteinExistence type="predicted"/>
<keyword evidence="1" id="KW-0547">Nucleotide-binding</keyword>
<dbReference type="Gene3D" id="3.90.320.10">
    <property type="match status" value="1"/>
</dbReference>
<evidence type="ECO:0000259" key="3">
    <source>
        <dbReference type="PROSITE" id="PS50901"/>
    </source>
</evidence>
<dbReference type="GO" id="GO:0051301">
    <property type="term" value="P:cell division"/>
    <property type="evidence" value="ECO:0007669"/>
    <property type="project" value="UniProtKB-KW"/>
</dbReference>